<dbReference type="Proteomes" id="UP000694941">
    <property type="component" value="Unplaced"/>
</dbReference>
<evidence type="ECO:0000256" key="8">
    <source>
        <dbReference type="ARBA" id="ARBA00035528"/>
    </source>
</evidence>
<dbReference type="InterPro" id="IPR009068">
    <property type="entry name" value="uS15_NS1_RNA-bd_sf"/>
</dbReference>
<evidence type="ECO:0000313" key="10">
    <source>
        <dbReference type="Proteomes" id="UP000694941"/>
    </source>
</evidence>
<dbReference type="SUPFAM" id="SSF47060">
    <property type="entry name" value="S15/NS1 RNA-binding domain"/>
    <property type="match status" value="1"/>
</dbReference>
<comment type="subcellular location">
    <subcellularLocation>
        <location evidence="1">Mitochondrion</location>
    </subcellularLocation>
</comment>
<keyword evidence="9" id="KW-0175">Coiled coil</keyword>
<dbReference type="GeneID" id="106463515"/>
<proteinExistence type="inferred from homology"/>
<dbReference type="InterPro" id="IPR000589">
    <property type="entry name" value="Ribosomal_uS15"/>
</dbReference>
<sequence>MVVRVFDNRFQRISKEMSVSKVFCLNSFFKANAGIKLEVYSSKKLYCFSSNLKNLSGGNNIRPSTSTSRATATEFNFSNNVMKYETNTWLPLSDFRKFSKILSRTSNLSIKDKCALYSLQEKIEDNGKWKCLKQFSILPTGTSVSLTLPRLRSLDPRIHSTRGLKWLTWPTDKLPVSWTRPEKKPHIFNSGDLEQNLGSVDYKQLRPGFEISEELKTASEDVRKLFTLEFAPKKEVTLFKKQEMIRRVQRHPFDKSSPEVQIAEKTYKVRSLQEHVRANHKDKTAKVSLLHAVHRRNKMLKELRKMDYLRFSWLLHELQIVYKPSPLNYVPPKVTRKGELRRLITEYCENMKQEKLKNYREELEKQQELFIKEKQEALSWFEKEKKACKLSTDENAKT</sequence>
<evidence type="ECO:0000256" key="2">
    <source>
        <dbReference type="ARBA" id="ARBA00008434"/>
    </source>
</evidence>
<dbReference type="InterPro" id="IPR052137">
    <property type="entry name" value="uS15_ribosomal"/>
</dbReference>
<accession>A0ABM1BC40</accession>
<evidence type="ECO:0000256" key="5">
    <source>
        <dbReference type="ARBA" id="ARBA00023128"/>
    </source>
</evidence>
<feature type="coiled-coil region" evidence="9">
    <location>
        <begin position="349"/>
        <end position="376"/>
    </location>
</feature>
<gene>
    <name evidence="11" type="primary">LOC106463515</name>
</gene>
<dbReference type="Pfam" id="PF00312">
    <property type="entry name" value="Ribosomal_S15"/>
    <property type="match status" value="1"/>
</dbReference>
<keyword evidence="6" id="KW-0687">Ribonucleoprotein</keyword>
<evidence type="ECO:0000256" key="7">
    <source>
        <dbReference type="ARBA" id="ARBA00035249"/>
    </source>
</evidence>
<keyword evidence="4" id="KW-0689">Ribosomal protein</keyword>
<evidence type="ECO:0000313" key="11">
    <source>
        <dbReference type="RefSeq" id="XP_013779014.1"/>
    </source>
</evidence>
<dbReference type="Gene3D" id="1.10.287.10">
    <property type="entry name" value="S15/NS1, RNA-binding"/>
    <property type="match status" value="1"/>
</dbReference>
<dbReference type="SMART" id="SM01387">
    <property type="entry name" value="Ribosomal_S15"/>
    <property type="match status" value="1"/>
</dbReference>
<name>A0ABM1BC40_LIMPO</name>
<dbReference type="CDD" id="cd00353">
    <property type="entry name" value="Ribosomal_S15p_S13e"/>
    <property type="match status" value="1"/>
</dbReference>
<evidence type="ECO:0000256" key="3">
    <source>
        <dbReference type="ARBA" id="ARBA00022946"/>
    </source>
</evidence>
<comment type="similarity">
    <text evidence="2">Belongs to the universal ribosomal protein uS15 family.</text>
</comment>
<dbReference type="PANTHER" id="PTHR46685">
    <property type="entry name" value="28S RIBOSOMAL PROTEIN S15, MITOCHONDRIAL"/>
    <property type="match status" value="1"/>
</dbReference>
<evidence type="ECO:0000256" key="6">
    <source>
        <dbReference type="ARBA" id="ARBA00023274"/>
    </source>
</evidence>
<organism evidence="10 11">
    <name type="scientific">Limulus polyphemus</name>
    <name type="common">Atlantic horseshoe crab</name>
    <dbReference type="NCBI Taxonomy" id="6850"/>
    <lineage>
        <taxon>Eukaryota</taxon>
        <taxon>Metazoa</taxon>
        <taxon>Ecdysozoa</taxon>
        <taxon>Arthropoda</taxon>
        <taxon>Chelicerata</taxon>
        <taxon>Merostomata</taxon>
        <taxon>Xiphosura</taxon>
        <taxon>Limulidae</taxon>
        <taxon>Limulus</taxon>
    </lineage>
</organism>
<dbReference type="PANTHER" id="PTHR46685:SF1">
    <property type="entry name" value="SMALL RIBOSOMAL SUBUNIT PROTEIN US15M"/>
    <property type="match status" value="1"/>
</dbReference>
<keyword evidence="5" id="KW-0496">Mitochondrion</keyword>
<evidence type="ECO:0000256" key="9">
    <source>
        <dbReference type="SAM" id="Coils"/>
    </source>
</evidence>
<protein>
    <recommendedName>
        <fullName evidence="7">Small ribosomal subunit protein uS15m</fullName>
    </recommendedName>
    <alternativeName>
        <fullName evidence="8">28S ribosomal protein S15, mitochondrial</fullName>
    </alternativeName>
</protein>
<evidence type="ECO:0000256" key="4">
    <source>
        <dbReference type="ARBA" id="ARBA00022980"/>
    </source>
</evidence>
<dbReference type="RefSeq" id="XP_013779014.1">
    <property type="nucleotide sequence ID" value="XM_013923560.2"/>
</dbReference>
<keyword evidence="3" id="KW-0809">Transit peptide</keyword>
<keyword evidence="10" id="KW-1185">Reference proteome</keyword>
<evidence type="ECO:0000256" key="1">
    <source>
        <dbReference type="ARBA" id="ARBA00004173"/>
    </source>
</evidence>
<reference evidence="11" key="1">
    <citation type="submission" date="2025-08" db="UniProtKB">
        <authorList>
            <consortium name="RefSeq"/>
        </authorList>
    </citation>
    <scope>IDENTIFICATION</scope>
    <source>
        <tissue evidence="11">Muscle</tissue>
    </source>
</reference>